<dbReference type="AlphaFoldDB" id="A0AA38IPV4"/>
<dbReference type="EMBL" id="JALNTZ010000003">
    <property type="protein sequence ID" value="KAJ3657941.1"/>
    <property type="molecule type" value="Genomic_DNA"/>
</dbReference>
<feature type="chain" id="PRO_5041457397" evidence="1">
    <location>
        <begin position="17"/>
        <end position="146"/>
    </location>
</feature>
<evidence type="ECO:0000313" key="3">
    <source>
        <dbReference type="Proteomes" id="UP001168821"/>
    </source>
</evidence>
<evidence type="ECO:0000313" key="2">
    <source>
        <dbReference type="EMBL" id="KAJ3657941.1"/>
    </source>
</evidence>
<comment type="caution">
    <text evidence="2">The sequence shown here is derived from an EMBL/GenBank/DDBJ whole genome shotgun (WGS) entry which is preliminary data.</text>
</comment>
<proteinExistence type="predicted"/>
<protein>
    <submittedName>
        <fullName evidence="2">Uncharacterized protein</fullName>
    </submittedName>
</protein>
<organism evidence="2 3">
    <name type="scientific">Zophobas morio</name>
    <dbReference type="NCBI Taxonomy" id="2755281"/>
    <lineage>
        <taxon>Eukaryota</taxon>
        <taxon>Metazoa</taxon>
        <taxon>Ecdysozoa</taxon>
        <taxon>Arthropoda</taxon>
        <taxon>Hexapoda</taxon>
        <taxon>Insecta</taxon>
        <taxon>Pterygota</taxon>
        <taxon>Neoptera</taxon>
        <taxon>Endopterygota</taxon>
        <taxon>Coleoptera</taxon>
        <taxon>Polyphaga</taxon>
        <taxon>Cucujiformia</taxon>
        <taxon>Tenebrionidae</taxon>
        <taxon>Zophobas</taxon>
    </lineage>
</organism>
<name>A0AA38IPV4_9CUCU</name>
<feature type="signal peptide" evidence="1">
    <location>
        <begin position="1"/>
        <end position="16"/>
    </location>
</feature>
<gene>
    <name evidence="2" type="ORF">Zmor_009716</name>
</gene>
<sequence length="146" mass="16317">MFQQLFFLALFLCINCDNTITTTTQDTTAPSYPSLYCDYFADPSEPDEGNYGDGFCSVGGSLNVTEELLLTKILVTNDGEESFAHTYTFSKSVVTRVKLMNFGRYHGATKAIGLLNEEEDGQAEIYVFVYSGKGMRMLLEVYGFKK</sequence>
<evidence type="ECO:0000256" key="1">
    <source>
        <dbReference type="SAM" id="SignalP"/>
    </source>
</evidence>
<keyword evidence="3" id="KW-1185">Reference proteome</keyword>
<accession>A0AA38IPV4</accession>
<keyword evidence="1" id="KW-0732">Signal</keyword>
<dbReference type="Proteomes" id="UP001168821">
    <property type="component" value="Unassembled WGS sequence"/>
</dbReference>
<reference evidence="2" key="1">
    <citation type="journal article" date="2023" name="G3 (Bethesda)">
        <title>Whole genome assemblies of Zophobas morio and Tenebrio molitor.</title>
        <authorList>
            <person name="Kaur S."/>
            <person name="Stinson S.A."/>
            <person name="diCenzo G.C."/>
        </authorList>
    </citation>
    <scope>NUCLEOTIDE SEQUENCE</scope>
    <source>
        <strain evidence="2">QUZm001</strain>
    </source>
</reference>